<dbReference type="Proteomes" id="UP000094757">
    <property type="component" value="Chromosome"/>
</dbReference>
<dbReference type="KEGG" id="dpn:BCB69_05445"/>
<evidence type="ECO:0008006" key="3">
    <source>
        <dbReference type="Google" id="ProtNLM"/>
    </source>
</evidence>
<organism evidence="1 2">
    <name type="scientific">Dialister pneumosintes</name>
    <dbReference type="NCBI Taxonomy" id="39950"/>
    <lineage>
        <taxon>Bacteria</taxon>
        <taxon>Bacillati</taxon>
        <taxon>Bacillota</taxon>
        <taxon>Negativicutes</taxon>
        <taxon>Veillonellales</taxon>
        <taxon>Veillonellaceae</taxon>
        <taxon>Dialister</taxon>
    </lineage>
</organism>
<dbReference type="CDD" id="cd18706">
    <property type="entry name" value="PIN_STKc_like"/>
    <property type="match status" value="1"/>
</dbReference>
<evidence type="ECO:0000313" key="1">
    <source>
        <dbReference type="EMBL" id="AOH39437.1"/>
    </source>
</evidence>
<accession>A0A1B3WEP4</accession>
<dbReference type="STRING" id="39950.BCB69_05445"/>
<reference evidence="2" key="1">
    <citation type="submission" date="2016-08" db="EMBL/GenBank/DDBJ databases">
        <authorList>
            <person name="Holder M.E."/>
            <person name="Ajami N.J."/>
            <person name="Petrosino J.F."/>
        </authorList>
    </citation>
    <scope>NUCLEOTIDE SEQUENCE [LARGE SCALE GENOMIC DNA]</scope>
    <source>
        <strain evidence="2">F0677</strain>
    </source>
</reference>
<dbReference type="EMBL" id="CP017037">
    <property type="protein sequence ID" value="AOH39437.1"/>
    <property type="molecule type" value="Genomic_DNA"/>
</dbReference>
<gene>
    <name evidence="1" type="ORF">BCB69_05445</name>
</gene>
<evidence type="ECO:0000313" key="2">
    <source>
        <dbReference type="Proteomes" id="UP000094757"/>
    </source>
</evidence>
<proteinExistence type="predicted"/>
<name>A0A1B3WEP4_9FIRM</name>
<sequence length="269" mass="31389">MIKDDFLEKEFSIYIDTCSLLSDYSEAFWNYILPYLRKYGQTVIVIPAVLNELIKHSENAENKELARKSQQVLCLLQSLEKESLACMGNWYDHTYADQDFITLFRSKSKKELVLLITQDKELAANVLALKEPNLSVRRILVDGSLSEIKLKEKASFWFMLCNKIVNFLFLSAEDRLSKQGVCKLCKKRMDTRYMKKGICATCLKKGTIHRCKRCGKKMLYTHYLRYVEKAKPFIYCDSCYLFRKQIYETRVCESCGNRFAITQGGSRIL</sequence>
<dbReference type="AlphaFoldDB" id="A0A1B3WEP4"/>
<protein>
    <recommendedName>
        <fullName evidence="3">PIN domain-containing protein</fullName>
    </recommendedName>
</protein>
<dbReference type="Gene3D" id="3.40.50.1010">
    <property type="entry name" value="5'-nuclease"/>
    <property type="match status" value="1"/>
</dbReference>